<evidence type="ECO:0000313" key="3">
    <source>
        <dbReference type="EMBL" id="NYE71681.1"/>
    </source>
</evidence>
<organism evidence="3 4">
    <name type="scientific">Microlunatus parietis</name>
    <dbReference type="NCBI Taxonomy" id="682979"/>
    <lineage>
        <taxon>Bacteria</taxon>
        <taxon>Bacillati</taxon>
        <taxon>Actinomycetota</taxon>
        <taxon>Actinomycetes</taxon>
        <taxon>Propionibacteriales</taxon>
        <taxon>Propionibacteriaceae</taxon>
        <taxon>Microlunatus</taxon>
    </lineage>
</organism>
<dbReference type="AlphaFoldDB" id="A0A7Y9I7F0"/>
<comment type="caution">
    <text evidence="3">The sequence shown here is derived from an EMBL/GenBank/DDBJ whole genome shotgun (WGS) entry which is preliminary data.</text>
</comment>
<dbReference type="CDD" id="cd00408">
    <property type="entry name" value="DHDPS-like"/>
    <property type="match status" value="1"/>
</dbReference>
<keyword evidence="4" id="KW-1185">Reference proteome</keyword>
<dbReference type="EC" id="4.3.3.7" evidence="3"/>
<proteinExistence type="inferred from homology"/>
<gene>
    <name evidence="3" type="ORF">BKA15_003010</name>
</gene>
<sequence>MTSSVPLIISAVPTPFDDALRIDRDAFAELLERLPDDHADVLVAGTTGEFPALDRAERDQLTRLAADVLGPDRVVAHVGAASLYESHQLAERAAAAGVRRVALLTPYYLPADDRQVIDHAHSFAAAHPELAVFPYLFPDRTGVVVGAATFRALMEPANVAGAKLSGRANDDFAAFAALVRPDQALYTGDDSRLPVIKTEGGAGVVSGCFAVVPDLMLRHRDDPDRIRAIVGLLGPSIARQKFALQAATGRPWRSRMSMPELRTGVAAEIAALVEQLRRLAPATGS</sequence>
<comment type="similarity">
    <text evidence="1">Belongs to the DapA family.</text>
</comment>
<keyword evidence="2 3" id="KW-0456">Lyase</keyword>
<dbReference type="Gene3D" id="3.20.20.70">
    <property type="entry name" value="Aldolase class I"/>
    <property type="match status" value="1"/>
</dbReference>
<dbReference type="SUPFAM" id="SSF51569">
    <property type="entry name" value="Aldolase"/>
    <property type="match status" value="1"/>
</dbReference>
<dbReference type="SMART" id="SM01130">
    <property type="entry name" value="DHDPS"/>
    <property type="match status" value="1"/>
</dbReference>
<protein>
    <submittedName>
        <fullName evidence="3">4-hydroxy-tetrahydrodipicolinate synthase</fullName>
        <ecNumber evidence="3">4.3.3.7</ecNumber>
    </submittedName>
</protein>
<evidence type="ECO:0000256" key="2">
    <source>
        <dbReference type="ARBA" id="ARBA00023239"/>
    </source>
</evidence>
<dbReference type="EMBL" id="JACCBU010000001">
    <property type="protein sequence ID" value="NYE71681.1"/>
    <property type="molecule type" value="Genomic_DNA"/>
</dbReference>
<dbReference type="InterPro" id="IPR013785">
    <property type="entry name" value="Aldolase_TIM"/>
</dbReference>
<dbReference type="PANTHER" id="PTHR12128">
    <property type="entry name" value="DIHYDRODIPICOLINATE SYNTHASE"/>
    <property type="match status" value="1"/>
</dbReference>
<name>A0A7Y9I7F0_9ACTN</name>
<reference evidence="3 4" key="1">
    <citation type="submission" date="2020-07" db="EMBL/GenBank/DDBJ databases">
        <title>Sequencing the genomes of 1000 actinobacteria strains.</title>
        <authorList>
            <person name="Klenk H.-P."/>
        </authorList>
    </citation>
    <scope>NUCLEOTIDE SEQUENCE [LARGE SCALE GENOMIC DNA]</scope>
    <source>
        <strain evidence="3 4">DSM 22083</strain>
    </source>
</reference>
<evidence type="ECO:0000313" key="4">
    <source>
        <dbReference type="Proteomes" id="UP000569914"/>
    </source>
</evidence>
<dbReference type="InterPro" id="IPR002220">
    <property type="entry name" value="DapA-like"/>
</dbReference>
<evidence type="ECO:0000256" key="1">
    <source>
        <dbReference type="ARBA" id="ARBA00007592"/>
    </source>
</evidence>
<dbReference type="Proteomes" id="UP000569914">
    <property type="component" value="Unassembled WGS sequence"/>
</dbReference>
<accession>A0A7Y9I7F0</accession>
<dbReference type="Pfam" id="PF00701">
    <property type="entry name" value="DHDPS"/>
    <property type="match status" value="1"/>
</dbReference>
<dbReference type="RefSeq" id="WP_179752002.1">
    <property type="nucleotide sequence ID" value="NZ_JACCBU010000001.1"/>
</dbReference>
<dbReference type="PANTHER" id="PTHR12128:SF66">
    <property type="entry name" value="4-HYDROXY-2-OXOGLUTARATE ALDOLASE, MITOCHONDRIAL"/>
    <property type="match status" value="1"/>
</dbReference>
<dbReference type="PRINTS" id="PR00146">
    <property type="entry name" value="DHPICSNTHASE"/>
</dbReference>
<dbReference type="GO" id="GO:0008840">
    <property type="term" value="F:4-hydroxy-tetrahydrodipicolinate synthase activity"/>
    <property type="evidence" value="ECO:0007669"/>
    <property type="project" value="UniProtKB-EC"/>
</dbReference>